<keyword evidence="4" id="KW-0479">Metal-binding</keyword>
<evidence type="ECO:0000256" key="2">
    <source>
        <dbReference type="ARBA" id="ARBA00012483"/>
    </source>
</evidence>
<dbReference type="InterPro" id="IPR001841">
    <property type="entry name" value="Znf_RING"/>
</dbReference>
<keyword evidence="6" id="KW-0833">Ubl conjugation pathway</keyword>
<dbReference type="GO" id="GO:0005737">
    <property type="term" value="C:cytoplasm"/>
    <property type="evidence" value="ECO:0007669"/>
    <property type="project" value="TreeGrafter"/>
</dbReference>
<dbReference type="Pfam" id="PF13639">
    <property type="entry name" value="zf-RING_2"/>
    <property type="match status" value="1"/>
</dbReference>
<sequence length="395" mass="43818">MGLWSKTQNSAWIPSRFHTLPRKFDLALFDFKILLKILEERSEQELAMEDATETMYWCHMCSRSVNPVIDGEIIECNFCQSGFVEEMDNPPDSVANDHHQAADSLWAPILIGMMNHHDHHTTTNQGASEPNAEDDDDDDDDDDQNNGGEVDLDQQLQGIISRRRSHSAAILHDDDDQNNGGEIDLDQQLQEIISRRRSHSAAILDLLQGIRDGLSVESESNEDNPESELVVLINSFNQRIRIQDSVDTTSVPSGSLGDYFIGPGFEMLLERLAESDPGNRYGTPPANKDVVEALAAVRIGESLLQCTVCLDDFEIGVEAKEMPCTHKFHSDCLLPWLELHSSCPVCRYLLPTRDDDGEPKTDAETSRNDDDVSVASTENNGSSVDSSSNNGSSAN</sequence>
<dbReference type="EMBL" id="OU466859">
    <property type="protein sequence ID" value="CAH2053820.1"/>
    <property type="molecule type" value="Genomic_DNA"/>
</dbReference>
<feature type="region of interest" description="Disordered" evidence="9">
    <location>
        <begin position="354"/>
        <end position="395"/>
    </location>
</feature>
<evidence type="ECO:0000313" key="12">
    <source>
        <dbReference type="Proteomes" id="UP000836841"/>
    </source>
</evidence>
<dbReference type="Gene3D" id="3.30.40.10">
    <property type="entry name" value="Zinc/RING finger domain, C3HC4 (zinc finger)"/>
    <property type="match status" value="1"/>
</dbReference>
<dbReference type="Proteomes" id="UP000836841">
    <property type="component" value="Chromosome 3"/>
</dbReference>
<name>A0AAU9S373_THLAR</name>
<dbReference type="SUPFAM" id="SSF57850">
    <property type="entry name" value="RING/U-box"/>
    <property type="match status" value="1"/>
</dbReference>
<gene>
    <name evidence="11" type="ORF">TAV2_LOCUS8903</name>
</gene>
<dbReference type="GO" id="GO:0061630">
    <property type="term" value="F:ubiquitin protein ligase activity"/>
    <property type="evidence" value="ECO:0007669"/>
    <property type="project" value="UniProtKB-EC"/>
</dbReference>
<reference evidence="11 12" key="1">
    <citation type="submission" date="2022-03" db="EMBL/GenBank/DDBJ databases">
        <authorList>
            <person name="Nunn A."/>
            <person name="Chopra R."/>
            <person name="Nunn A."/>
            <person name="Contreras Garrido A."/>
        </authorList>
    </citation>
    <scope>NUCLEOTIDE SEQUENCE [LARGE SCALE GENOMIC DNA]</scope>
</reference>
<dbReference type="Pfam" id="PF14369">
    <property type="entry name" value="Zn_ribbon_19"/>
    <property type="match status" value="1"/>
</dbReference>
<evidence type="ECO:0000313" key="11">
    <source>
        <dbReference type="EMBL" id="CAH2053820.1"/>
    </source>
</evidence>
<feature type="compositionally biased region" description="Low complexity" evidence="9">
    <location>
        <begin position="376"/>
        <end position="395"/>
    </location>
</feature>
<protein>
    <recommendedName>
        <fullName evidence="2">RING-type E3 ubiquitin transferase</fullName>
        <ecNumber evidence="2">2.3.2.27</ecNumber>
    </recommendedName>
</protein>
<feature type="compositionally biased region" description="Basic and acidic residues" evidence="9">
    <location>
        <begin position="354"/>
        <end position="370"/>
    </location>
</feature>
<dbReference type="EC" id="2.3.2.27" evidence="2"/>
<keyword evidence="5 8" id="KW-0863">Zinc-finger</keyword>
<dbReference type="GO" id="GO:0016567">
    <property type="term" value="P:protein ubiquitination"/>
    <property type="evidence" value="ECO:0007669"/>
    <property type="project" value="TreeGrafter"/>
</dbReference>
<organism evidence="11 12">
    <name type="scientific">Thlaspi arvense</name>
    <name type="common">Field penny-cress</name>
    <dbReference type="NCBI Taxonomy" id="13288"/>
    <lineage>
        <taxon>Eukaryota</taxon>
        <taxon>Viridiplantae</taxon>
        <taxon>Streptophyta</taxon>
        <taxon>Embryophyta</taxon>
        <taxon>Tracheophyta</taxon>
        <taxon>Spermatophyta</taxon>
        <taxon>Magnoliopsida</taxon>
        <taxon>eudicotyledons</taxon>
        <taxon>Gunneridae</taxon>
        <taxon>Pentapetalae</taxon>
        <taxon>rosids</taxon>
        <taxon>malvids</taxon>
        <taxon>Brassicales</taxon>
        <taxon>Brassicaceae</taxon>
        <taxon>Thlaspideae</taxon>
        <taxon>Thlaspi</taxon>
    </lineage>
</organism>
<evidence type="ECO:0000256" key="1">
    <source>
        <dbReference type="ARBA" id="ARBA00000900"/>
    </source>
</evidence>
<feature type="compositionally biased region" description="Acidic residues" evidence="9">
    <location>
        <begin position="131"/>
        <end position="144"/>
    </location>
</feature>
<dbReference type="PROSITE" id="PS50089">
    <property type="entry name" value="ZF_RING_2"/>
    <property type="match status" value="1"/>
</dbReference>
<evidence type="ECO:0000256" key="4">
    <source>
        <dbReference type="ARBA" id="ARBA00022723"/>
    </source>
</evidence>
<feature type="region of interest" description="Disordered" evidence="9">
    <location>
        <begin position="117"/>
        <end position="158"/>
    </location>
</feature>
<dbReference type="InterPro" id="IPR013083">
    <property type="entry name" value="Znf_RING/FYVE/PHD"/>
</dbReference>
<evidence type="ECO:0000256" key="9">
    <source>
        <dbReference type="SAM" id="MobiDB-lite"/>
    </source>
</evidence>
<comment type="catalytic activity">
    <reaction evidence="1">
        <text>S-ubiquitinyl-[E2 ubiquitin-conjugating enzyme]-L-cysteine + [acceptor protein]-L-lysine = [E2 ubiquitin-conjugating enzyme]-L-cysteine + N(6)-ubiquitinyl-[acceptor protein]-L-lysine.</text>
        <dbReference type="EC" id="2.3.2.27"/>
    </reaction>
</comment>
<dbReference type="AlphaFoldDB" id="A0AAU9S373"/>
<keyword evidence="3" id="KW-0808">Transferase</keyword>
<dbReference type="InterPro" id="IPR039525">
    <property type="entry name" value="RNF126-like_zinc-ribbon"/>
</dbReference>
<evidence type="ECO:0000256" key="6">
    <source>
        <dbReference type="ARBA" id="ARBA00022786"/>
    </source>
</evidence>
<keyword evidence="7" id="KW-0862">Zinc</keyword>
<dbReference type="PANTHER" id="PTHR15710">
    <property type="entry name" value="E3 UBIQUITIN-PROTEIN LIGASE PRAJA"/>
    <property type="match status" value="1"/>
</dbReference>
<accession>A0AAU9S373</accession>
<dbReference type="FunFam" id="3.30.40.10:FF:000022">
    <property type="entry name" value="E3 ubiquitin-protein ligase RING1-like"/>
    <property type="match status" value="1"/>
</dbReference>
<feature type="domain" description="RING-type" evidence="10">
    <location>
        <begin position="306"/>
        <end position="347"/>
    </location>
</feature>
<dbReference type="GO" id="GO:0008270">
    <property type="term" value="F:zinc ion binding"/>
    <property type="evidence" value="ECO:0007669"/>
    <property type="project" value="UniProtKB-KW"/>
</dbReference>
<evidence type="ECO:0000256" key="7">
    <source>
        <dbReference type="ARBA" id="ARBA00022833"/>
    </source>
</evidence>
<evidence type="ECO:0000256" key="8">
    <source>
        <dbReference type="PROSITE-ProRule" id="PRU00175"/>
    </source>
</evidence>
<proteinExistence type="predicted"/>
<dbReference type="CDD" id="cd16667">
    <property type="entry name" value="RING-H2_RNF126-like"/>
    <property type="match status" value="1"/>
</dbReference>
<evidence type="ECO:0000259" key="10">
    <source>
        <dbReference type="PROSITE" id="PS50089"/>
    </source>
</evidence>
<dbReference type="SMART" id="SM00184">
    <property type="entry name" value="RING"/>
    <property type="match status" value="1"/>
</dbReference>
<keyword evidence="12" id="KW-1185">Reference proteome</keyword>
<evidence type="ECO:0000256" key="3">
    <source>
        <dbReference type="ARBA" id="ARBA00022679"/>
    </source>
</evidence>
<dbReference type="PANTHER" id="PTHR15710:SF168">
    <property type="entry name" value="RING-TYPE E3 UBIQUITIN TRANSFERASE"/>
    <property type="match status" value="1"/>
</dbReference>
<evidence type="ECO:0000256" key="5">
    <source>
        <dbReference type="ARBA" id="ARBA00022771"/>
    </source>
</evidence>